<feature type="domain" description="Histidine kinase/HSP90-like ATPase" evidence="9">
    <location>
        <begin position="564"/>
        <end position="655"/>
    </location>
</feature>
<dbReference type="GO" id="GO:0005524">
    <property type="term" value="F:ATP binding"/>
    <property type="evidence" value="ECO:0007669"/>
    <property type="project" value="UniProtKB-KW"/>
</dbReference>
<keyword evidence="12" id="KW-1185">Reference proteome</keyword>
<evidence type="ECO:0000256" key="1">
    <source>
        <dbReference type="ARBA" id="ARBA00000085"/>
    </source>
</evidence>
<feature type="domain" description="Signal transduction histidine kinase subgroup 2 dimerisation and phosphoacceptor" evidence="10">
    <location>
        <begin position="467"/>
        <end position="541"/>
    </location>
</feature>
<evidence type="ECO:0000256" key="2">
    <source>
        <dbReference type="ARBA" id="ARBA00012438"/>
    </source>
</evidence>
<evidence type="ECO:0000313" key="11">
    <source>
        <dbReference type="EMBL" id="EHQ27082.1"/>
    </source>
</evidence>
<dbReference type="AlphaFoldDB" id="H1YC04"/>
<proteinExistence type="predicted"/>
<organism evidence="11 12">
    <name type="scientific">Mucilaginibacter paludis DSM 18603</name>
    <dbReference type="NCBI Taxonomy" id="714943"/>
    <lineage>
        <taxon>Bacteria</taxon>
        <taxon>Pseudomonadati</taxon>
        <taxon>Bacteroidota</taxon>
        <taxon>Sphingobacteriia</taxon>
        <taxon>Sphingobacteriales</taxon>
        <taxon>Sphingobacteriaceae</taxon>
        <taxon>Mucilaginibacter</taxon>
    </lineage>
</organism>
<evidence type="ECO:0000256" key="4">
    <source>
        <dbReference type="ARBA" id="ARBA00022679"/>
    </source>
</evidence>
<dbReference type="SUPFAM" id="SSF55874">
    <property type="entry name" value="ATPase domain of HSP90 chaperone/DNA topoisomerase II/histidine kinase"/>
    <property type="match status" value="1"/>
</dbReference>
<sequence length="656" mass="74030">MRTIKSGISLFLYIILLLKYHSSYAETHSESTDSLLAKALKLYSKNPDAGITRIRRIYLFAKKKDDRTAEIKSATLMARLYWSGGQYDSAGLYINYSLQLTEKFNIDSLMGDSWMIAGLIDHSTARYQQAIQKYKSSALYYQKEHKLTSMATSYLNIGMCQIQLSQYDNAIRYCLLAARLFEGAGDKANLANAYKTIASCFSSLGEFPKAILYNKKALSIRLKLSDKRLIAQSLNNTGNAFRQYHQPDSGIAYLLKCLYLRKNEKDSSILVLTLQNLGSAYQMKGSMNVAERYLLRSLNIAEKYNMQEEVARGDLDLAALYLPERKFKQGLAAAQITEKTAKTLNIPQLLMDAYAMKSNLYTTQNDYKNALLYVNLKNSIKDTIFNSAKNKIISELEIKYQTVQKEKDIAALSTQNRLGDKIVLQQKRLIIIFIAASLFLLILSAAAYNSYHLKNKANQRVQTLMRELHHRVKNNLQILSGLFTMQIGELNDESIRNALRENELRLTSMNLVHNKLYQDHNNTQIAMKEYLGSLLLHIKESFGKGADIALKVDVENIELEADKAVALGLIVNELATNAFKYAFDGNAGELYLCLGLQGKSKLLFQLSDNGKGIHHNSSAKNTSFGLKLVNLMARQLDTSLTVQNMNGTSYQMEIPV</sequence>
<dbReference type="InterPro" id="IPR011990">
    <property type="entry name" value="TPR-like_helical_dom_sf"/>
</dbReference>
<dbReference type="PANTHER" id="PTHR41523:SF8">
    <property type="entry name" value="ETHYLENE RESPONSE SENSOR PROTEIN"/>
    <property type="match status" value="1"/>
</dbReference>
<evidence type="ECO:0000259" key="9">
    <source>
        <dbReference type="Pfam" id="PF02518"/>
    </source>
</evidence>
<keyword evidence="6 11" id="KW-0418">Kinase</keyword>
<dbReference type="InterPro" id="IPR036890">
    <property type="entry name" value="HATPase_C_sf"/>
</dbReference>
<dbReference type="eggNOG" id="COG0457">
    <property type="taxonomic scope" value="Bacteria"/>
</dbReference>
<feature type="transmembrane region" description="Helical" evidence="8">
    <location>
        <begin position="429"/>
        <end position="451"/>
    </location>
</feature>
<gene>
    <name evidence="11" type="ORF">Mucpa_2974</name>
</gene>
<reference evidence="11" key="1">
    <citation type="submission" date="2011-09" db="EMBL/GenBank/DDBJ databases">
        <title>The permanent draft genome of Mucilaginibacter paludis DSM 18603.</title>
        <authorList>
            <consortium name="US DOE Joint Genome Institute (JGI-PGF)"/>
            <person name="Lucas S."/>
            <person name="Han J."/>
            <person name="Lapidus A."/>
            <person name="Bruce D."/>
            <person name="Goodwin L."/>
            <person name="Pitluck S."/>
            <person name="Peters L."/>
            <person name="Kyrpides N."/>
            <person name="Mavromatis K."/>
            <person name="Ivanova N."/>
            <person name="Mikhailova N."/>
            <person name="Held B."/>
            <person name="Detter J.C."/>
            <person name="Tapia R."/>
            <person name="Han C."/>
            <person name="Land M."/>
            <person name="Hauser L."/>
            <person name="Markowitz V."/>
            <person name="Cheng J.-F."/>
            <person name="Hugenholtz P."/>
            <person name="Woyke T."/>
            <person name="Wu D."/>
            <person name="Tindall B."/>
            <person name="Brambilla E."/>
            <person name="Klenk H.-P."/>
            <person name="Eisen J.A."/>
        </authorList>
    </citation>
    <scope>NUCLEOTIDE SEQUENCE [LARGE SCALE GENOMIC DNA]</scope>
    <source>
        <strain evidence="11">DSM 18603</strain>
    </source>
</reference>
<accession>H1YC04</accession>
<evidence type="ECO:0000256" key="6">
    <source>
        <dbReference type="ARBA" id="ARBA00022777"/>
    </source>
</evidence>
<evidence type="ECO:0000256" key="5">
    <source>
        <dbReference type="ARBA" id="ARBA00022741"/>
    </source>
</evidence>
<dbReference type="EMBL" id="CM001403">
    <property type="protein sequence ID" value="EHQ27082.1"/>
    <property type="molecule type" value="Genomic_DNA"/>
</dbReference>
<keyword evidence="8" id="KW-1133">Transmembrane helix</keyword>
<evidence type="ECO:0000256" key="8">
    <source>
        <dbReference type="SAM" id="Phobius"/>
    </source>
</evidence>
<keyword evidence="8" id="KW-0812">Transmembrane</keyword>
<dbReference type="EC" id="2.7.13.3" evidence="2"/>
<keyword evidence="8" id="KW-0472">Membrane</keyword>
<dbReference type="Gene3D" id="3.30.450.20">
    <property type="entry name" value="PAS domain"/>
    <property type="match status" value="1"/>
</dbReference>
<dbReference type="HOGENOM" id="CLU_022307_0_0_10"/>
<keyword evidence="7" id="KW-0067">ATP-binding</keyword>
<keyword evidence="4" id="KW-0808">Transferase</keyword>
<dbReference type="InterPro" id="IPR019734">
    <property type="entry name" value="TPR_rpt"/>
</dbReference>
<name>H1YC04_9SPHI</name>
<dbReference type="OrthoDB" id="1523170at2"/>
<dbReference type="SMART" id="SM00028">
    <property type="entry name" value="TPR"/>
    <property type="match status" value="5"/>
</dbReference>
<dbReference type="InterPro" id="IPR003594">
    <property type="entry name" value="HATPase_dom"/>
</dbReference>
<dbReference type="Pfam" id="PF13424">
    <property type="entry name" value="TPR_12"/>
    <property type="match status" value="1"/>
</dbReference>
<dbReference type="SUPFAM" id="SSF48452">
    <property type="entry name" value="TPR-like"/>
    <property type="match status" value="3"/>
</dbReference>
<dbReference type="Gene3D" id="1.25.40.10">
    <property type="entry name" value="Tetratricopeptide repeat domain"/>
    <property type="match status" value="2"/>
</dbReference>
<dbReference type="PANTHER" id="PTHR41523">
    <property type="entry name" value="TWO-COMPONENT SYSTEM SENSOR PROTEIN"/>
    <property type="match status" value="1"/>
</dbReference>
<dbReference type="STRING" id="714943.Mucpa_2974"/>
<dbReference type="Pfam" id="PF07568">
    <property type="entry name" value="HisKA_2"/>
    <property type="match status" value="1"/>
</dbReference>
<dbReference type="RefSeq" id="WP_008507377.1">
    <property type="nucleotide sequence ID" value="NZ_CM001403.1"/>
</dbReference>
<protein>
    <recommendedName>
        <fullName evidence="2">histidine kinase</fullName>
        <ecNumber evidence="2">2.7.13.3</ecNumber>
    </recommendedName>
</protein>
<dbReference type="eggNOG" id="COG3920">
    <property type="taxonomic scope" value="Bacteria"/>
</dbReference>
<dbReference type="GO" id="GO:0004673">
    <property type="term" value="F:protein histidine kinase activity"/>
    <property type="evidence" value="ECO:0007669"/>
    <property type="project" value="UniProtKB-EC"/>
</dbReference>
<dbReference type="InterPro" id="IPR011495">
    <property type="entry name" value="Sig_transdc_His_kin_sub2_dim/P"/>
</dbReference>
<evidence type="ECO:0000256" key="7">
    <source>
        <dbReference type="ARBA" id="ARBA00022840"/>
    </source>
</evidence>
<dbReference type="Gene3D" id="3.30.565.10">
    <property type="entry name" value="Histidine kinase-like ATPase, C-terminal domain"/>
    <property type="match status" value="1"/>
</dbReference>
<dbReference type="Pfam" id="PF02518">
    <property type="entry name" value="HATPase_c"/>
    <property type="match status" value="1"/>
</dbReference>
<keyword evidence="5" id="KW-0547">Nucleotide-binding</keyword>
<evidence type="ECO:0000313" key="12">
    <source>
        <dbReference type="Proteomes" id="UP000002774"/>
    </source>
</evidence>
<evidence type="ECO:0000259" key="10">
    <source>
        <dbReference type="Pfam" id="PF07568"/>
    </source>
</evidence>
<evidence type="ECO:0000256" key="3">
    <source>
        <dbReference type="ARBA" id="ARBA00022553"/>
    </source>
</evidence>
<keyword evidence="3" id="KW-0597">Phosphoprotein</keyword>
<dbReference type="Proteomes" id="UP000002774">
    <property type="component" value="Chromosome"/>
</dbReference>
<comment type="catalytic activity">
    <reaction evidence="1">
        <text>ATP + protein L-histidine = ADP + protein N-phospho-L-histidine.</text>
        <dbReference type="EC" id="2.7.13.3"/>
    </reaction>
</comment>